<feature type="transmembrane region" description="Helical" evidence="7">
    <location>
        <begin position="289"/>
        <end position="306"/>
    </location>
</feature>
<feature type="transmembrane region" description="Helical" evidence="7">
    <location>
        <begin position="377"/>
        <end position="397"/>
    </location>
</feature>
<name>A0ABP8PSB0_9ACTN</name>
<dbReference type="EMBL" id="BAABHF010000016">
    <property type="protein sequence ID" value="GAA4491429.1"/>
    <property type="molecule type" value="Genomic_DNA"/>
</dbReference>
<organism evidence="9 10">
    <name type="scientific">Actinoallomurus oryzae</name>
    <dbReference type="NCBI Taxonomy" id="502180"/>
    <lineage>
        <taxon>Bacteria</taxon>
        <taxon>Bacillati</taxon>
        <taxon>Actinomycetota</taxon>
        <taxon>Actinomycetes</taxon>
        <taxon>Streptosporangiales</taxon>
        <taxon>Thermomonosporaceae</taxon>
        <taxon>Actinoallomurus</taxon>
    </lineage>
</organism>
<keyword evidence="10" id="KW-1185">Reference proteome</keyword>
<evidence type="ECO:0000256" key="3">
    <source>
        <dbReference type="ARBA" id="ARBA00022475"/>
    </source>
</evidence>
<feature type="transmembrane region" description="Helical" evidence="7">
    <location>
        <begin position="21"/>
        <end position="44"/>
    </location>
</feature>
<dbReference type="Proteomes" id="UP001500503">
    <property type="component" value="Unassembled WGS sequence"/>
</dbReference>
<dbReference type="PANTHER" id="PTHR23517">
    <property type="entry name" value="RESISTANCE PROTEIN MDTM, PUTATIVE-RELATED-RELATED"/>
    <property type="match status" value="1"/>
</dbReference>
<keyword evidence="6 7" id="KW-0472">Membrane</keyword>
<dbReference type="InterPro" id="IPR020846">
    <property type="entry name" value="MFS_dom"/>
</dbReference>
<keyword evidence="5 7" id="KW-1133">Transmembrane helix</keyword>
<feature type="transmembrane region" description="Helical" evidence="7">
    <location>
        <begin position="176"/>
        <end position="194"/>
    </location>
</feature>
<dbReference type="PROSITE" id="PS50850">
    <property type="entry name" value="MFS"/>
    <property type="match status" value="1"/>
</dbReference>
<evidence type="ECO:0000256" key="6">
    <source>
        <dbReference type="ARBA" id="ARBA00023136"/>
    </source>
</evidence>
<feature type="transmembrane region" description="Helical" evidence="7">
    <location>
        <begin position="86"/>
        <end position="105"/>
    </location>
</feature>
<comment type="subcellular location">
    <subcellularLocation>
        <location evidence="1">Cell membrane</location>
        <topology evidence="1">Multi-pass membrane protein</topology>
    </subcellularLocation>
</comment>
<dbReference type="InterPro" id="IPR036259">
    <property type="entry name" value="MFS_trans_sf"/>
</dbReference>
<protein>
    <submittedName>
        <fullName evidence="9">MFS transporter</fullName>
    </submittedName>
</protein>
<evidence type="ECO:0000256" key="4">
    <source>
        <dbReference type="ARBA" id="ARBA00022692"/>
    </source>
</evidence>
<accession>A0ABP8PSB0</accession>
<feature type="transmembrane region" description="Helical" evidence="7">
    <location>
        <begin position="222"/>
        <end position="243"/>
    </location>
</feature>
<evidence type="ECO:0000256" key="7">
    <source>
        <dbReference type="SAM" id="Phobius"/>
    </source>
</evidence>
<evidence type="ECO:0000256" key="1">
    <source>
        <dbReference type="ARBA" id="ARBA00004651"/>
    </source>
</evidence>
<evidence type="ECO:0000256" key="5">
    <source>
        <dbReference type="ARBA" id="ARBA00022989"/>
    </source>
</evidence>
<sequence>MQNVTPAINQVGRGGTFRLAFLSAVISLVAAFVAVGSTIPLFNIYRAEEGFSNADISMTVVAYSAATFTTLLVMGRLSNYLGRRPTSIASLGLLVLGCLLLLNVHDIGTLIAGRLLMGLGAGLASTSLTSYIVDAAPARPAWLASVASSQTVMFGLALGAIASGALVQFGPWPRELIYLVAVGLLLLSAVLIAISPETETPSPGAWRSLRPRVRVPARARRLLPVAAAVFLATWATGAFYQAFVPALVEDQLHTRSPLVLGLVFAAYMAPSALGAPLEGRFRSAAAQRIGMIIFLAGWIGIITAIATSTLALFVAATIVAGGGQGIALSAATRGLLYGSALADRAPIFSVVYLICYSAATFPSLISGQLSKTFSLPQIALGYGALALLAALFTVVAARDPRTETTGTQPAR</sequence>
<comment type="caution">
    <text evidence="9">The sequence shown here is derived from an EMBL/GenBank/DDBJ whole genome shotgun (WGS) entry which is preliminary data.</text>
</comment>
<keyword evidence="4 7" id="KW-0812">Transmembrane</keyword>
<keyword evidence="2" id="KW-0813">Transport</keyword>
<evidence type="ECO:0000313" key="9">
    <source>
        <dbReference type="EMBL" id="GAA4491429.1"/>
    </source>
</evidence>
<dbReference type="InterPro" id="IPR050171">
    <property type="entry name" value="MFS_Transporters"/>
</dbReference>
<evidence type="ECO:0000259" key="8">
    <source>
        <dbReference type="PROSITE" id="PS50850"/>
    </source>
</evidence>
<dbReference type="InterPro" id="IPR011701">
    <property type="entry name" value="MFS"/>
</dbReference>
<feature type="transmembrane region" description="Helical" evidence="7">
    <location>
        <begin position="258"/>
        <end position="277"/>
    </location>
</feature>
<feature type="transmembrane region" description="Helical" evidence="7">
    <location>
        <begin position="56"/>
        <end position="74"/>
    </location>
</feature>
<dbReference type="RefSeq" id="WP_345462042.1">
    <property type="nucleotide sequence ID" value="NZ_BAABHF010000016.1"/>
</dbReference>
<evidence type="ECO:0000313" key="10">
    <source>
        <dbReference type="Proteomes" id="UP001500503"/>
    </source>
</evidence>
<dbReference type="SUPFAM" id="SSF103473">
    <property type="entry name" value="MFS general substrate transporter"/>
    <property type="match status" value="1"/>
</dbReference>
<proteinExistence type="predicted"/>
<reference evidence="10" key="1">
    <citation type="journal article" date="2019" name="Int. J. Syst. Evol. Microbiol.">
        <title>The Global Catalogue of Microorganisms (GCM) 10K type strain sequencing project: providing services to taxonomists for standard genome sequencing and annotation.</title>
        <authorList>
            <consortium name="The Broad Institute Genomics Platform"/>
            <consortium name="The Broad Institute Genome Sequencing Center for Infectious Disease"/>
            <person name="Wu L."/>
            <person name="Ma J."/>
        </authorList>
    </citation>
    <scope>NUCLEOTIDE SEQUENCE [LARGE SCALE GENOMIC DNA]</scope>
    <source>
        <strain evidence="10">JCM 17933</strain>
    </source>
</reference>
<feature type="transmembrane region" description="Helical" evidence="7">
    <location>
        <begin position="111"/>
        <end position="132"/>
    </location>
</feature>
<feature type="domain" description="Major facilitator superfamily (MFS) profile" evidence="8">
    <location>
        <begin position="16"/>
        <end position="401"/>
    </location>
</feature>
<feature type="transmembrane region" description="Helical" evidence="7">
    <location>
        <begin position="312"/>
        <end position="335"/>
    </location>
</feature>
<feature type="transmembrane region" description="Helical" evidence="7">
    <location>
        <begin position="347"/>
        <end position="365"/>
    </location>
</feature>
<evidence type="ECO:0000256" key="2">
    <source>
        <dbReference type="ARBA" id="ARBA00022448"/>
    </source>
</evidence>
<keyword evidence="3" id="KW-1003">Cell membrane</keyword>
<dbReference type="Pfam" id="PF07690">
    <property type="entry name" value="MFS_1"/>
    <property type="match status" value="1"/>
</dbReference>
<dbReference type="PANTHER" id="PTHR23517:SF13">
    <property type="entry name" value="MAJOR FACILITATOR SUPERFAMILY MFS_1"/>
    <property type="match status" value="1"/>
</dbReference>
<dbReference type="Gene3D" id="1.20.1250.20">
    <property type="entry name" value="MFS general substrate transporter like domains"/>
    <property type="match status" value="1"/>
</dbReference>
<gene>
    <name evidence="9" type="ORF">GCM10023191_025410</name>
</gene>